<name>A0ABY4W4M9_9PROT</name>
<evidence type="ECO:0000313" key="6">
    <source>
        <dbReference type="Proteomes" id="UP001056291"/>
    </source>
</evidence>
<organism evidence="5 6">
    <name type="scientific">Sneathiella marina</name>
    <dbReference type="NCBI Taxonomy" id="2950108"/>
    <lineage>
        <taxon>Bacteria</taxon>
        <taxon>Pseudomonadati</taxon>
        <taxon>Pseudomonadota</taxon>
        <taxon>Alphaproteobacteria</taxon>
        <taxon>Sneathiellales</taxon>
        <taxon>Sneathiellaceae</taxon>
        <taxon>Sneathiella</taxon>
    </lineage>
</organism>
<evidence type="ECO:0000256" key="1">
    <source>
        <dbReference type="ARBA" id="ARBA00004196"/>
    </source>
</evidence>
<dbReference type="Proteomes" id="UP001056291">
    <property type="component" value="Chromosome"/>
</dbReference>
<evidence type="ECO:0000259" key="4">
    <source>
        <dbReference type="Pfam" id="PF09375"/>
    </source>
</evidence>
<dbReference type="InterPro" id="IPR034984">
    <property type="entry name" value="Imelysin-like_IPPA"/>
</dbReference>
<dbReference type="Pfam" id="PF09375">
    <property type="entry name" value="Peptidase_M75"/>
    <property type="match status" value="1"/>
</dbReference>
<keyword evidence="6" id="KW-1185">Reference proteome</keyword>
<evidence type="ECO:0000256" key="2">
    <source>
        <dbReference type="ARBA" id="ARBA00022729"/>
    </source>
</evidence>
<evidence type="ECO:0000313" key="5">
    <source>
        <dbReference type="EMBL" id="USG60842.1"/>
    </source>
</evidence>
<dbReference type="CDD" id="cd14659">
    <property type="entry name" value="Imelysin-like_IPPA"/>
    <property type="match status" value="1"/>
</dbReference>
<reference evidence="5" key="1">
    <citation type="submission" date="2022-06" db="EMBL/GenBank/DDBJ databases">
        <title>Sneathiella actinostolidae sp. nov., isolated from a sea anemonein the Western Pacific Ocean.</title>
        <authorList>
            <person name="Wei M.J."/>
        </authorList>
    </citation>
    <scope>NUCLEOTIDE SEQUENCE</scope>
    <source>
        <strain evidence="5">PHK-P5</strain>
    </source>
</reference>
<feature type="signal peptide" evidence="3">
    <location>
        <begin position="1"/>
        <end position="26"/>
    </location>
</feature>
<dbReference type="EMBL" id="CP098747">
    <property type="protein sequence ID" value="USG60842.1"/>
    <property type="molecule type" value="Genomic_DNA"/>
</dbReference>
<dbReference type="InterPro" id="IPR038352">
    <property type="entry name" value="Imelysin_sf"/>
</dbReference>
<sequence length="368" mass="40324">MIIRSTLGALATIIGFSAGLSSVAHADDNQERLFTATIEHFVNDFAIPTYFDFMTSTIKLDQAVDNLCEKPTAATLTSAKAAFRSTVLSWSAAEVIRFGPIRQENRLERVFYWPDTRSRGLKKVQSILAGGSILKDTKLESKSVAIQGLPALEYLLFGANSEGLTDAGSSAARCNFSKAITSNLMGISQSLYTEWESPNGYQVTLTSPKTTNGVFRSNGEVIQEILKSAAELIELVSKAKLQSPLGKSMEEVKPKRAAFWRSELTLENIQTNVASVVNLQNLAEFAEMLPASERGYSTNLIFDAKQINAALSKLIQSKVSWNSITIDAKMRELLLYIVSPLQGIKDILSIYYPEILGLQLGFNSLDGD</sequence>
<dbReference type="RefSeq" id="WP_251933723.1">
    <property type="nucleotide sequence ID" value="NZ_CP098747.1"/>
</dbReference>
<dbReference type="Gene3D" id="1.20.1420.20">
    <property type="entry name" value="M75 peptidase, HXXE motif"/>
    <property type="match status" value="1"/>
</dbReference>
<dbReference type="InterPro" id="IPR018976">
    <property type="entry name" value="Imelysin-like"/>
</dbReference>
<evidence type="ECO:0000256" key="3">
    <source>
        <dbReference type="SAM" id="SignalP"/>
    </source>
</evidence>
<protein>
    <submittedName>
        <fullName evidence="5">Imelysin family protein</fullName>
    </submittedName>
</protein>
<gene>
    <name evidence="5" type="ORF">NBZ79_16920</name>
</gene>
<feature type="domain" description="Imelysin-like" evidence="4">
    <location>
        <begin position="46"/>
        <end position="319"/>
    </location>
</feature>
<feature type="chain" id="PRO_5047115244" evidence="3">
    <location>
        <begin position="27"/>
        <end position="368"/>
    </location>
</feature>
<comment type="subcellular location">
    <subcellularLocation>
        <location evidence="1">Cell envelope</location>
    </subcellularLocation>
</comment>
<keyword evidence="2 3" id="KW-0732">Signal</keyword>
<accession>A0ABY4W4M9</accession>
<proteinExistence type="predicted"/>